<dbReference type="InParanoid" id="F4R6J1"/>
<dbReference type="HOGENOM" id="CLU_1170853_0_0_1"/>
<feature type="compositionally biased region" description="Polar residues" evidence="1">
    <location>
        <begin position="17"/>
        <end position="33"/>
    </location>
</feature>
<name>F4R6J1_MELLP</name>
<evidence type="ECO:0000313" key="2">
    <source>
        <dbReference type="EMBL" id="EGG11890.1"/>
    </source>
</evidence>
<dbReference type="KEGG" id="mlr:MELLADRAFT_88989"/>
<feature type="region of interest" description="Disordered" evidence="1">
    <location>
        <begin position="1"/>
        <end position="33"/>
    </location>
</feature>
<dbReference type="EMBL" id="GL883091">
    <property type="protein sequence ID" value="EGG11890.1"/>
    <property type="molecule type" value="Genomic_DNA"/>
</dbReference>
<dbReference type="AlphaFoldDB" id="F4R6J1"/>
<dbReference type="VEuPathDB" id="FungiDB:MELLADRAFT_88989"/>
<dbReference type="Proteomes" id="UP000001072">
    <property type="component" value="Unassembled WGS sequence"/>
</dbReference>
<dbReference type="GeneID" id="18935053"/>
<feature type="region of interest" description="Disordered" evidence="1">
    <location>
        <begin position="47"/>
        <end position="91"/>
    </location>
</feature>
<sequence>MESTSPDQPNMEDRDISTSATTNTISKINTNQNQLDTSTVEISKALSPNIKSMSSDKTNTQNRLEPMSSTTNTTSEVTLDEGNPNDSTIRSSGALHDIIELNPEKNKNADNIKSAIPNTTLEEDPAFICDQLALQSALKAQETLCTLDSSVFQTEDTRSVPFQDSSSQTANLAVTNVRSARLEEKNQPVIDGSTQQVLQPAPEFASDNSLISPTSASTDSLSYTSAMISISQACTSD</sequence>
<evidence type="ECO:0000313" key="3">
    <source>
        <dbReference type="Proteomes" id="UP000001072"/>
    </source>
</evidence>
<proteinExistence type="predicted"/>
<feature type="compositionally biased region" description="Polar residues" evidence="1">
    <location>
        <begin position="49"/>
        <end position="77"/>
    </location>
</feature>
<reference evidence="3" key="1">
    <citation type="journal article" date="2011" name="Proc. Natl. Acad. Sci. U.S.A.">
        <title>Obligate biotrophy features unraveled by the genomic analysis of rust fungi.</title>
        <authorList>
            <person name="Duplessis S."/>
            <person name="Cuomo C.A."/>
            <person name="Lin Y.-C."/>
            <person name="Aerts A."/>
            <person name="Tisserant E."/>
            <person name="Veneault-Fourrey C."/>
            <person name="Joly D.L."/>
            <person name="Hacquard S."/>
            <person name="Amselem J."/>
            <person name="Cantarel B.L."/>
            <person name="Chiu R."/>
            <person name="Coutinho P.M."/>
            <person name="Feau N."/>
            <person name="Field M."/>
            <person name="Frey P."/>
            <person name="Gelhaye E."/>
            <person name="Goldberg J."/>
            <person name="Grabherr M.G."/>
            <person name="Kodira C.D."/>
            <person name="Kohler A."/>
            <person name="Kuees U."/>
            <person name="Lindquist E.A."/>
            <person name="Lucas S.M."/>
            <person name="Mago R."/>
            <person name="Mauceli E."/>
            <person name="Morin E."/>
            <person name="Murat C."/>
            <person name="Pangilinan J.L."/>
            <person name="Park R."/>
            <person name="Pearson M."/>
            <person name="Quesneville H."/>
            <person name="Rouhier N."/>
            <person name="Sakthikumar S."/>
            <person name="Salamov A.A."/>
            <person name="Schmutz J."/>
            <person name="Selles B."/>
            <person name="Shapiro H."/>
            <person name="Tanguay P."/>
            <person name="Tuskan G.A."/>
            <person name="Henrissat B."/>
            <person name="Van de Peer Y."/>
            <person name="Rouze P."/>
            <person name="Ellis J.G."/>
            <person name="Dodds P.N."/>
            <person name="Schein J.E."/>
            <person name="Zhong S."/>
            <person name="Hamelin R.C."/>
            <person name="Grigoriev I.V."/>
            <person name="Szabo L.J."/>
            <person name="Martin F."/>
        </authorList>
    </citation>
    <scope>NUCLEOTIDE SEQUENCE [LARGE SCALE GENOMIC DNA]</scope>
    <source>
        <strain evidence="3">98AG31 / pathotype 3-4-7</strain>
    </source>
</reference>
<gene>
    <name evidence="2" type="ORF">MELLADRAFT_88989</name>
</gene>
<dbReference type="RefSeq" id="XP_007404265.1">
    <property type="nucleotide sequence ID" value="XM_007404203.1"/>
</dbReference>
<dbReference type="OrthoDB" id="10404865at2759"/>
<keyword evidence="3" id="KW-1185">Reference proteome</keyword>
<accession>F4R6J1</accession>
<protein>
    <submittedName>
        <fullName evidence="2">Uncharacterized protein</fullName>
    </submittedName>
</protein>
<evidence type="ECO:0000256" key="1">
    <source>
        <dbReference type="SAM" id="MobiDB-lite"/>
    </source>
</evidence>
<organism evidence="3">
    <name type="scientific">Melampsora larici-populina (strain 98AG31 / pathotype 3-4-7)</name>
    <name type="common">Poplar leaf rust fungus</name>
    <dbReference type="NCBI Taxonomy" id="747676"/>
    <lineage>
        <taxon>Eukaryota</taxon>
        <taxon>Fungi</taxon>
        <taxon>Dikarya</taxon>
        <taxon>Basidiomycota</taxon>
        <taxon>Pucciniomycotina</taxon>
        <taxon>Pucciniomycetes</taxon>
        <taxon>Pucciniales</taxon>
        <taxon>Melampsoraceae</taxon>
        <taxon>Melampsora</taxon>
    </lineage>
</organism>